<dbReference type="CDD" id="cd00118">
    <property type="entry name" value="LysM"/>
    <property type="match status" value="1"/>
</dbReference>
<dbReference type="Proteomes" id="UP000253495">
    <property type="component" value="Unassembled WGS sequence"/>
</dbReference>
<dbReference type="InterPro" id="IPR002053">
    <property type="entry name" value="Glyco_hydro_25"/>
</dbReference>
<dbReference type="EMBL" id="QPJC01000006">
    <property type="protein sequence ID" value="RCW43658.1"/>
    <property type="molecule type" value="Genomic_DNA"/>
</dbReference>
<dbReference type="InterPro" id="IPR018392">
    <property type="entry name" value="LysM"/>
</dbReference>
<keyword evidence="2" id="KW-0378">Hydrolase</keyword>
<evidence type="ECO:0000259" key="4">
    <source>
        <dbReference type="PROSITE" id="PS51782"/>
    </source>
</evidence>
<organism evidence="5 6">
    <name type="scientific">Halopolyspora algeriensis</name>
    <dbReference type="NCBI Taxonomy" id="1500506"/>
    <lineage>
        <taxon>Bacteria</taxon>
        <taxon>Bacillati</taxon>
        <taxon>Actinomycetota</taxon>
        <taxon>Actinomycetes</taxon>
        <taxon>Actinomycetes incertae sedis</taxon>
        <taxon>Halopolyspora</taxon>
    </lineage>
</organism>
<evidence type="ECO:0000256" key="2">
    <source>
        <dbReference type="ARBA" id="ARBA00022801"/>
    </source>
</evidence>
<keyword evidence="3" id="KW-0326">Glycosidase</keyword>
<dbReference type="GO" id="GO:0016998">
    <property type="term" value="P:cell wall macromolecule catabolic process"/>
    <property type="evidence" value="ECO:0007669"/>
    <property type="project" value="InterPro"/>
</dbReference>
<dbReference type="InterPro" id="IPR036779">
    <property type="entry name" value="LysM_dom_sf"/>
</dbReference>
<evidence type="ECO:0000256" key="3">
    <source>
        <dbReference type="ARBA" id="ARBA00023295"/>
    </source>
</evidence>
<proteinExistence type="inferred from homology"/>
<dbReference type="PANTHER" id="PTHR34135">
    <property type="entry name" value="LYSOZYME"/>
    <property type="match status" value="1"/>
</dbReference>
<dbReference type="InterPro" id="IPR017853">
    <property type="entry name" value="GH"/>
</dbReference>
<evidence type="ECO:0000313" key="5">
    <source>
        <dbReference type="EMBL" id="RCW43658.1"/>
    </source>
</evidence>
<dbReference type="RefSeq" id="WP_114453228.1">
    <property type="nucleotide sequence ID" value="NZ_QPJC01000006.1"/>
</dbReference>
<dbReference type="CDD" id="cd00599">
    <property type="entry name" value="GH25_muramidase"/>
    <property type="match status" value="1"/>
</dbReference>
<protein>
    <submittedName>
        <fullName evidence="5">GH25 family lysozyme M1 (1,4-beta-N-acetylmuramidase)</fullName>
    </submittedName>
</protein>
<dbReference type="Pfam" id="PF01183">
    <property type="entry name" value="Glyco_hydro_25"/>
    <property type="match status" value="1"/>
</dbReference>
<dbReference type="GO" id="GO:0009253">
    <property type="term" value="P:peptidoglycan catabolic process"/>
    <property type="evidence" value="ECO:0007669"/>
    <property type="project" value="InterPro"/>
</dbReference>
<dbReference type="OrthoDB" id="3698205at2"/>
<evidence type="ECO:0000256" key="1">
    <source>
        <dbReference type="ARBA" id="ARBA00010646"/>
    </source>
</evidence>
<dbReference type="GO" id="GO:0003796">
    <property type="term" value="F:lysozyme activity"/>
    <property type="evidence" value="ECO:0007669"/>
    <property type="project" value="InterPro"/>
</dbReference>
<dbReference type="Gene3D" id="3.10.350.10">
    <property type="entry name" value="LysM domain"/>
    <property type="match status" value="1"/>
</dbReference>
<dbReference type="AlphaFoldDB" id="A0A368VQ93"/>
<accession>A0A368VQ93</accession>
<dbReference type="SUPFAM" id="SSF51445">
    <property type="entry name" value="(Trans)glycosidases"/>
    <property type="match status" value="1"/>
</dbReference>
<dbReference type="SUPFAM" id="SSF54106">
    <property type="entry name" value="LysM domain"/>
    <property type="match status" value="1"/>
</dbReference>
<comment type="similarity">
    <text evidence="1">Belongs to the glycosyl hydrolase 25 family.</text>
</comment>
<feature type="domain" description="LysM" evidence="4">
    <location>
        <begin position="217"/>
        <end position="261"/>
    </location>
</feature>
<dbReference type="PROSITE" id="PS51904">
    <property type="entry name" value="GLYCOSYL_HYDROL_F25_2"/>
    <property type="match status" value="1"/>
</dbReference>
<dbReference type="SMART" id="SM00257">
    <property type="entry name" value="LysM"/>
    <property type="match status" value="1"/>
</dbReference>
<dbReference type="SMART" id="SM00641">
    <property type="entry name" value="Glyco_25"/>
    <property type="match status" value="1"/>
</dbReference>
<dbReference type="Pfam" id="PF01476">
    <property type="entry name" value="LysM"/>
    <property type="match status" value="1"/>
</dbReference>
<name>A0A368VQ93_9ACTN</name>
<gene>
    <name evidence="5" type="ORF">DFQ14_106136</name>
</gene>
<dbReference type="PROSITE" id="PS51782">
    <property type="entry name" value="LYSM"/>
    <property type="match status" value="1"/>
</dbReference>
<dbReference type="GO" id="GO:0016052">
    <property type="term" value="P:carbohydrate catabolic process"/>
    <property type="evidence" value="ECO:0007669"/>
    <property type="project" value="TreeGrafter"/>
</dbReference>
<dbReference type="InterPro" id="IPR018077">
    <property type="entry name" value="Glyco_hydro_fam25_subgr"/>
</dbReference>
<dbReference type="PANTHER" id="PTHR34135:SF2">
    <property type="entry name" value="LYSOZYME"/>
    <property type="match status" value="1"/>
</dbReference>
<sequence>MATRIPGIDVARYQGEPDWPAVRDAGYRFAYIKATEGIGHVSPTLDLQLAGARRAGMATGLYHFARPDTNAPLQEAADFAAQLARLDSGAPGNLPPCLDIETDGAELASWVREFIDALRGHTGRHEVTVYASASWFDGKLGTENWVDSGVFLWVAHYGRTPGQPGYLTEHVKLHQYASEGRVPGIAGHTDLNVSLVELSLLTGGMVPPAPPPPPPDGTYVVQPGDTLSGIGARLGVDWRTVADVNGIFDPDLIYVGQVLSIPR</sequence>
<reference evidence="5 6" key="1">
    <citation type="submission" date="2018-07" db="EMBL/GenBank/DDBJ databases">
        <title>Genomic Encyclopedia of Type Strains, Phase III (KMG-III): the genomes of soil and plant-associated and newly described type strains.</title>
        <authorList>
            <person name="Whitman W."/>
        </authorList>
    </citation>
    <scope>NUCLEOTIDE SEQUENCE [LARGE SCALE GENOMIC DNA]</scope>
    <source>
        <strain evidence="5 6">CECT 8575</strain>
    </source>
</reference>
<evidence type="ECO:0000313" key="6">
    <source>
        <dbReference type="Proteomes" id="UP000253495"/>
    </source>
</evidence>
<dbReference type="Gene3D" id="3.20.20.80">
    <property type="entry name" value="Glycosidases"/>
    <property type="match status" value="1"/>
</dbReference>
<keyword evidence="6" id="KW-1185">Reference proteome</keyword>
<comment type="caution">
    <text evidence="5">The sequence shown here is derived from an EMBL/GenBank/DDBJ whole genome shotgun (WGS) entry which is preliminary data.</text>
</comment>